<protein>
    <submittedName>
        <fullName evidence="3">Predicted membrane protein</fullName>
    </submittedName>
</protein>
<name>A0A376CRB9_9CORY</name>
<feature type="transmembrane region" description="Helical" evidence="1">
    <location>
        <begin position="12"/>
        <end position="30"/>
    </location>
</feature>
<evidence type="ECO:0000313" key="3">
    <source>
        <dbReference type="EMBL" id="STC73637.1"/>
    </source>
</evidence>
<dbReference type="Pfam" id="PF07853">
    <property type="entry name" value="DUF1648"/>
    <property type="match status" value="1"/>
</dbReference>
<keyword evidence="1" id="KW-0812">Transmembrane</keyword>
<accession>A0A376CRB9</accession>
<gene>
    <name evidence="3" type="ORF">NCTC10289_00139</name>
</gene>
<organism evidence="3 4">
    <name type="scientific">Corynebacterium minutissimum</name>
    <dbReference type="NCBI Taxonomy" id="38301"/>
    <lineage>
        <taxon>Bacteria</taxon>
        <taxon>Bacillati</taxon>
        <taxon>Actinomycetota</taxon>
        <taxon>Actinomycetes</taxon>
        <taxon>Mycobacteriales</taxon>
        <taxon>Corynebacteriaceae</taxon>
        <taxon>Corynebacterium</taxon>
    </lineage>
</organism>
<feature type="transmembrane region" description="Helical" evidence="1">
    <location>
        <begin position="57"/>
        <end position="78"/>
    </location>
</feature>
<dbReference type="Proteomes" id="UP000254287">
    <property type="component" value="Unassembled WGS sequence"/>
</dbReference>
<feature type="transmembrane region" description="Helical" evidence="1">
    <location>
        <begin position="229"/>
        <end position="249"/>
    </location>
</feature>
<feature type="domain" description="DUF1648" evidence="2">
    <location>
        <begin position="19"/>
        <end position="58"/>
    </location>
</feature>
<feature type="transmembrane region" description="Helical" evidence="1">
    <location>
        <begin position="144"/>
        <end position="167"/>
    </location>
</feature>
<dbReference type="AlphaFoldDB" id="A0A376CRB9"/>
<proteinExistence type="predicted"/>
<sequence length="250" mass="27466">MPCKLTAMRIRHYYVATAIVCALTLVYMLLRWDSVPDPIPVHFDVSGHPDRFEPKSFVNATVLVWIGVVFAIALPLCVPPISLARKTTQVPAESAIPFSEATAQRAELLTEKTATFIAQTVFAMTTCVCLTAVCTVVPDIPFSGLLLVTAWVGFFLFVMIGVIRFTLSVQRSVKAIPTDHDEQTRNKALRFAGGMGIYNEPTDPMCMAVFSTNPSKLQINTAHEPGRRYLWRMGIALGASIAFCVLIAVL</sequence>
<feature type="transmembrane region" description="Helical" evidence="1">
    <location>
        <begin position="114"/>
        <end position="138"/>
    </location>
</feature>
<keyword evidence="1" id="KW-0472">Membrane</keyword>
<keyword evidence="1" id="KW-1133">Transmembrane helix</keyword>
<evidence type="ECO:0000259" key="2">
    <source>
        <dbReference type="Pfam" id="PF07853"/>
    </source>
</evidence>
<reference evidence="3 4" key="1">
    <citation type="submission" date="2018-06" db="EMBL/GenBank/DDBJ databases">
        <authorList>
            <consortium name="Pathogen Informatics"/>
            <person name="Doyle S."/>
        </authorList>
    </citation>
    <scope>NUCLEOTIDE SEQUENCE [LARGE SCALE GENOMIC DNA]</scope>
    <source>
        <strain evidence="3 4">NCTC10289</strain>
    </source>
</reference>
<evidence type="ECO:0000313" key="4">
    <source>
        <dbReference type="Proteomes" id="UP000254287"/>
    </source>
</evidence>
<dbReference type="EMBL" id="UFXP01000001">
    <property type="protein sequence ID" value="STC73637.1"/>
    <property type="molecule type" value="Genomic_DNA"/>
</dbReference>
<evidence type="ECO:0000256" key="1">
    <source>
        <dbReference type="SAM" id="Phobius"/>
    </source>
</evidence>
<dbReference type="InterPro" id="IPR012867">
    <property type="entry name" value="DUF1648"/>
</dbReference>